<gene>
    <name evidence="9" type="ORF">OLC1_LOCUS9898</name>
</gene>
<accession>A0AAV1CWA6</accession>
<dbReference type="InterPro" id="IPR013083">
    <property type="entry name" value="Znf_RING/FYVE/PHD"/>
</dbReference>
<evidence type="ECO:0000256" key="6">
    <source>
        <dbReference type="PROSITE-ProRule" id="PRU00175"/>
    </source>
</evidence>
<evidence type="ECO:0000313" key="10">
    <source>
        <dbReference type="Proteomes" id="UP001161247"/>
    </source>
</evidence>
<organism evidence="9 10">
    <name type="scientific">Oldenlandia corymbosa var. corymbosa</name>
    <dbReference type="NCBI Taxonomy" id="529605"/>
    <lineage>
        <taxon>Eukaryota</taxon>
        <taxon>Viridiplantae</taxon>
        <taxon>Streptophyta</taxon>
        <taxon>Embryophyta</taxon>
        <taxon>Tracheophyta</taxon>
        <taxon>Spermatophyta</taxon>
        <taxon>Magnoliopsida</taxon>
        <taxon>eudicotyledons</taxon>
        <taxon>Gunneridae</taxon>
        <taxon>Pentapetalae</taxon>
        <taxon>asterids</taxon>
        <taxon>lamiids</taxon>
        <taxon>Gentianales</taxon>
        <taxon>Rubiaceae</taxon>
        <taxon>Rubioideae</taxon>
        <taxon>Spermacoceae</taxon>
        <taxon>Hedyotis-Oldenlandia complex</taxon>
        <taxon>Oldenlandia</taxon>
    </lineage>
</organism>
<dbReference type="SUPFAM" id="SSF57850">
    <property type="entry name" value="RING/U-box"/>
    <property type="match status" value="1"/>
</dbReference>
<feature type="compositionally biased region" description="Polar residues" evidence="7">
    <location>
        <begin position="183"/>
        <end position="193"/>
    </location>
</feature>
<sequence>MAGKGKPKKKQGVAGSRGLQGSSSRNLAVHGDDKGLKEKVNPNEVKEVKKDEAEAAEALVGLKDSSGKKAPAVLGGKNGPESHTDDQESGTPADGEVKFEPVYVFDESRNLVQVDVREISSQPPAEFQHMAPRRTDDDPYVYSDGIEFRAPEQREIFRKFLGKHLIIPDAYNPDEAPAPKSPDLNQRGASNSDDPPHENSNKGKEQKTVSSTKENKNGKSVEKRIKCGICEGDIAAEQLRRVAKCGHCFCYDCLKDNVTNNYEQQIKVPVINVGCPGYGCKDYLNDDEMFDCLPSQLRIPWLELKNPVRMTQLQRRFTALKNIAGEFMTMLNEIP</sequence>
<feature type="domain" description="RING-type" evidence="8">
    <location>
        <begin position="227"/>
        <end position="276"/>
    </location>
</feature>
<dbReference type="EMBL" id="OX459120">
    <property type="protein sequence ID" value="CAI9099971.1"/>
    <property type="molecule type" value="Genomic_DNA"/>
</dbReference>
<dbReference type="PANTHER" id="PTHR11685">
    <property type="entry name" value="RBR FAMILY RING FINGER AND IBR DOMAIN-CONTAINING"/>
    <property type="match status" value="1"/>
</dbReference>
<dbReference type="GO" id="GO:0004842">
    <property type="term" value="F:ubiquitin-protein transferase activity"/>
    <property type="evidence" value="ECO:0007669"/>
    <property type="project" value="InterPro"/>
</dbReference>
<evidence type="ECO:0000259" key="8">
    <source>
        <dbReference type="PROSITE" id="PS50089"/>
    </source>
</evidence>
<keyword evidence="3" id="KW-0479">Metal-binding</keyword>
<protein>
    <submittedName>
        <fullName evidence="9">OLC1v1036875C1</fullName>
    </submittedName>
</protein>
<comment type="function">
    <text evidence="1">Might act as an E3 ubiquitin-protein ligase, or as part of E3 complex, which accepts ubiquitin from specific E2 ubiquitin-conjugating enzymes and then transfers it to substrates.</text>
</comment>
<name>A0AAV1CWA6_OLDCO</name>
<evidence type="ECO:0000313" key="9">
    <source>
        <dbReference type="EMBL" id="CAI9099971.1"/>
    </source>
</evidence>
<feature type="compositionally biased region" description="Basic residues" evidence="7">
    <location>
        <begin position="1"/>
        <end position="11"/>
    </location>
</feature>
<feature type="compositionally biased region" description="Basic and acidic residues" evidence="7">
    <location>
        <begin position="30"/>
        <end position="53"/>
    </location>
</feature>
<keyword evidence="4 6" id="KW-0863">Zinc-finger</keyword>
<dbReference type="InterPro" id="IPR001841">
    <property type="entry name" value="Znf_RING"/>
</dbReference>
<feature type="compositionally biased region" description="Basic and acidic residues" evidence="7">
    <location>
        <begin position="194"/>
        <end position="217"/>
    </location>
</feature>
<reference evidence="9" key="1">
    <citation type="submission" date="2023-03" db="EMBL/GenBank/DDBJ databases">
        <authorList>
            <person name="Julca I."/>
        </authorList>
    </citation>
    <scope>NUCLEOTIDE SEQUENCE</scope>
</reference>
<evidence type="ECO:0000256" key="1">
    <source>
        <dbReference type="ARBA" id="ARBA00003976"/>
    </source>
</evidence>
<dbReference type="GO" id="GO:0016567">
    <property type="term" value="P:protein ubiquitination"/>
    <property type="evidence" value="ECO:0007669"/>
    <property type="project" value="InterPro"/>
</dbReference>
<dbReference type="GO" id="GO:0008270">
    <property type="term" value="F:zinc ion binding"/>
    <property type="evidence" value="ECO:0007669"/>
    <property type="project" value="UniProtKB-KW"/>
</dbReference>
<comment type="similarity">
    <text evidence="2">Belongs to the RBR family. Ariadne subfamily.</text>
</comment>
<feature type="region of interest" description="Disordered" evidence="7">
    <location>
        <begin position="1"/>
        <end position="96"/>
    </location>
</feature>
<evidence type="ECO:0000256" key="4">
    <source>
        <dbReference type="ARBA" id="ARBA00022771"/>
    </source>
</evidence>
<dbReference type="PROSITE" id="PS50089">
    <property type="entry name" value="ZF_RING_2"/>
    <property type="match status" value="1"/>
</dbReference>
<dbReference type="InterPro" id="IPR017907">
    <property type="entry name" value="Znf_RING_CS"/>
</dbReference>
<proteinExistence type="inferred from homology"/>
<dbReference type="Gene3D" id="3.30.40.10">
    <property type="entry name" value="Zinc/RING finger domain, C3HC4 (zinc finger)"/>
    <property type="match status" value="1"/>
</dbReference>
<keyword evidence="10" id="KW-1185">Reference proteome</keyword>
<feature type="region of interest" description="Disordered" evidence="7">
    <location>
        <begin position="171"/>
        <end position="217"/>
    </location>
</feature>
<evidence type="ECO:0000256" key="5">
    <source>
        <dbReference type="ARBA" id="ARBA00022833"/>
    </source>
</evidence>
<dbReference type="Proteomes" id="UP001161247">
    <property type="component" value="Chromosome 3"/>
</dbReference>
<dbReference type="AlphaFoldDB" id="A0AAV1CWA6"/>
<dbReference type="PROSITE" id="PS00518">
    <property type="entry name" value="ZF_RING_1"/>
    <property type="match status" value="1"/>
</dbReference>
<evidence type="ECO:0000256" key="3">
    <source>
        <dbReference type="ARBA" id="ARBA00022723"/>
    </source>
</evidence>
<dbReference type="InterPro" id="IPR031127">
    <property type="entry name" value="E3_UB_ligase_RBR"/>
</dbReference>
<evidence type="ECO:0000256" key="7">
    <source>
        <dbReference type="SAM" id="MobiDB-lite"/>
    </source>
</evidence>
<keyword evidence="5" id="KW-0862">Zinc</keyword>
<evidence type="ECO:0000256" key="2">
    <source>
        <dbReference type="ARBA" id="ARBA00005884"/>
    </source>
</evidence>